<dbReference type="EMBL" id="CP012661">
    <property type="protein sequence ID" value="AMY70276.1"/>
    <property type="molecule type" value="Genomic_DNA"/>
</dbReference>
<evidence type="ECO:0008006" key="4">
    <source>
        <dbReference type="Google" id="ProtNLM"/>
    </source>
</evidence>
<evidence type="ECO:0000313" key="3">
    <source>
        <dbReference type="Proteomes" id="UP000076128"/>
    </source>
</evidence>
<dbReference type="KEGG" id="daa:AKL17_3043"/>
<gene>
    <name evidence="2" type="ORF">AKL17_3043</name>
</gene>
<protein>
    <recommendedName>
        <fullName evidence="4">CTP synthetase</fullName>
    </recommendedName>
</protein>
<evidence type="ECO:0000256" key="1">
    <source>
        <dbReference type="SAM" id="Phobius"/>
    </source>
</evidence>
<keyword evidence="3" id="KW-1185">Reference proteome</keyword>
<keyword evidence="1" id="KW-0812">Transmembrane</keyword>
<evidence type="ECO:0000313" key="2">
    <source>
        <dbReference type="EMBL" id="AMY70276.1"/>
    </source>
</evidence>
<name>A0A159Z4Y1_9RHOB</name>
<keyword evidence="1" id="KW-1133">Transmembrane helix</keyword>
<keyword evidence="1" id="KW-0472">Membrane</keyword>
<sequence length="61" mass="6172">MIRLFLIIYTLAATTLSGTAIVAALTVGRVDALSIIVAAVAGAVIALPVSWFVAKGLMQGA</sequence>
<dbReference type="STRING" id="1335048.AKL17_3043"/>
<accession>A0A159Z4Y1</accession>
<proteinExistence type="predicted"/>
<reference evidence="2 3" key="1">
    <citation type="submission" date="2015-09" db="EMBL/GenBank/DDBJ databases">
        <title>Complete genome sequence of Defluviimonas alba cai42t isolated from an oilfield in Xinjiang.</title>
        <authorList>
            <person name="Geng S."/>
            <person name="Pan X."/>
            <person name="Wu X."/>
        </authorList>
    </citation>
    <scope>NUCLEOTIDE SEQUENCE [LARGE SCALE GENOMIC DNA]</scope>
    <source>
        <strain evidence="3">cai42</strain>
    </source>
</reference>
<dbReference type="OrthoDB" id="7510999at2"/>
<dbReference type="Proteomes" id="UP000076128">
    <property type="component" value="Chromosome"/>
</dbReference>
<dbReference type="AlphaFoldDB" id="A0A159Z4Y1"/>
<feature type="transmembrane region" description="Helical" evidence="1">
    <location>
        <begin position="34"/>
        <end position="54"/>
    </location>
</feature>
<dbReference type="RefSeq" id="WP_066814466.1">
    <property type="nucleotide sequence ID" value="NZ_CP012661.1"/>
</dbReference>
<organism evidence="2 3">
    <name type="scientific">Frigidibacter mobilis</name>
    <dbReference type="NCBI Taxonomy" id="1335048"/>
    <lineage>
        <taxon>Bacteria</taxon>
        <taxon>Pseudomonadati</taxon>
        <taxon>Pseudomonadota</taxon>
        <taxon>Alphaproteobacteria</taxon>
        <taxon>Rhodobacterales</taxon>
        <taxon>Paracoccaceae</taxon>
        <taxon>Frigidibacter</taxon>
    </lineage>
</organism>